<protein>
    <submittedName>
        <fullName evidence="3">Hypothetical_protein</fullName>
    </submittedName>
</protein>
<feature type="coiled-coil region" evidence="1">
    <location>
        <begin position="57"/>
        <end position="121"/>
    </location>
</feature>
<reference evidence="2" key="1">
    <citation type="submission" date="2023-06" db="EMBL/GenBank/DDBJ databases">
        <authorList>
            <person name="Kurt Z."/>
        </authorList>
    </citation>
    <scope>NUCLEOTIDE SEQUENCE</scope>
</reference>
<proteinExistence type="predicted"/>
<reference evidence="3 4" key="2">
    <citation type="submission" date="2024-07" db="EMBL/GenBank/DDBJ databases">
        <authorList>
            <person name="Akdeniz Z."/>
        </authorList>
    </citation>
    <scope>NUCLEOTIDE SEQUENCE [LARGE SCALE GENOMIC DNA]</scope>
</reference>
<dbReference type="Proteomes" id="UP001642409">
    <property type="component" value="Unassembled WGS sequence"/>
</dbReference>
<evidence type="ECO:0000313" key="4">
    <source>
        <dbReference type="Proteomes" id="UP001642409"/>
    </source>
</evidence>
<evidence type="ECO:0000256" key="1">
    <source>
        <dbReference type="SAM" id="Coils"/>
    </source>
</evidence>
<evidence type="ECO:0000313" key="3">
    <source>
        <dbReference type="EMBL" id="CAL6069510.1"/>
    </source>
</evidence>
<gene>
    <name evidence="3" type="ORF">HINF_LOCUS54012</name>
    <name evidence="2" type="ORF">HINF_LOCUS8014</name>
</gene>
<dbReference type="AlphaFoldDB" id="A0AA86NJQ4"/>
<sequence length="612" mass="71812">MNDNQESTDLEQEYMIRLTEDYSAIINQLQELIPYQTELYDKYNQVIKSKIIADTTVNCVANEIQDKQKQIQKLETDNKLIMQQLQLNSTQDSTFKIHSVISQLKKQQKDLSDQLKQQRTKTSALKDQHFNLLTQQANIEVKHESLQELNATFNDRTQFLLTQQKSLDEMTVHLNDLIKQIQQQLTEQSDIAILGGVVEQQIFIQRLCDTLQIESEYTEDVLLTVVVKQLADKYKMGLKPELMLSLYNLHQNLQIEANKLMELQIVEFNTLFIQHLKDDQLQIKFTLIKRIFEAELKCQYIIFIFQHINANFLSELQLRRLQEQFKQKLSYSQIIKIYSELISKDLKIVETNDFALLAAQVSKLLCTNNYSSFFVNDNVRLSLNLSVAQGIINNRLCTADEYQQFISAFQSFFLQNVAIQQRIDLKQVQKHTFTSQMDYFSPFLLEIDSKFQQELEMYLKPSQTTFDFKTIIINQFKDLIQQHDESQVQQLNNEIQFQQQKQEDLEYELNKIESLNADSLQNELNAINALKLQLDETKTNESIEEMVFIDPKVPERVQQIMNESHTKLQLKIKNLMSKFNVAQRESPQLKVAKIWVPKIGPDYVQTMLKAIQ</sequence>
<keyword evidence="4" id="KW-1185">Reference proteome</keyword>
<keyword evidence="1" id="KW-0175">Coiled coil</keyword>
<dbReference type="EMBL" id="CATOUU010000199">
    <property type="protein sequence ID" value="CAI9920369.1"/>
    <property type="molecule type" value="Genomic_DNA"/>
</dbReference>
<feature type="coiled-coil region" evidence="1">
    <location>
        <begin position="481"/>
        <end position="540"/>
    </location>
</feature>
<organism evidence="2">
    <name type="scientific">Hexamita inflata</name>
    <dbReference type="NCBI Taxonomy" id="28002"/>
    <lineage>
        <taxon>Eukaryota</taxon>
        <taxon>Metamonada</taxon>
        <taxon>Diplomonadida</taxon>
        <taxon>Hexamitidae</taxon>
        <taxon>Hexamitinae</taxon>
        <taxon>Hexamita</taxon>
    </lineage>
</organism>
<comment type="caution">
    <text evidence="2">The sequence shown here is derived from an EMBL/GenBank/DDBJ whole genome shotgun (WGS) entry which is preliminary data.</text>
</comment>
<evidence type="ECO:0000313" key="2">
    <source>
        <dbReference type="EMBL" id="CAI9920369.1"/>
    </source>
</evidence>
<dbReference type="EMBL" id="CAXDID020000278">
    <property type="protein sequence ID" value="CAL6069510.1"/>
    <property type="molecule type" value="Genomic_DNA"/>
</dbReference>
<accession>A0AA86NJQ4</accession>
<name>A0AA86NJQ4_9EUKA</name>